<feature type="region of interest" description="Disordered" evidence="1">
    <location>
        <begin position="1"/>
        <end position="40"/>
    </location>
</feature>
<evidence type="ECO:0000313" key="3">
    <source>
        <dbReference type="Proteomes" id="UP001469365"/>
    </source>
</evidence>
<feature type="compositionally biased region" description="Basic residues" evidence="1">
    <location>
        <begin position="162"/>
        <end position="173"/>
    </location>
</feature>
<dbReference type="Proteomes" id="UP001469365">
    <property type="component" value="Unassembled WGS sequence"/>
</dbReference>
<keyword evidence="3" id="KW-1185">Reference proteome</keyword>
<dbReference type="RefSeq" id="WP_341414836.1">
    <property type="nucleotide sequence ID" value="NZ_JBBPCC010000003.1"/>
</dbReference>
<sequence>MSKQQRASGKHRASSSAAGRRAAGSRPVRKPRIARPQPRLNTAEIQGLYSPFGQGQTAALGGGAAAGAAGGAGAGELAGAAGGGDFLALFNRMGGLDGILSTMGKVQKMVTIFKQFGPIFKLFGGGFGLGGLGLGGQVKTASLRRPKARQAAAGRSSAASSHRLRVKPKGSLR</sequence>
<organism evidence="2 3">
    <name type="scientific">Paenibacillus filicis</name>
    <dbReference type="NCBI Taxonomy" id="669464"/>
    <lineage>
        <taxon>Bacteria</taxon>
        <taxon>Bacillati</taxon>
        <taxon>Bacillota</taxon>
        <taxon>Bacilli</taxon>
        <taxon>Bacillales</taxon>
        <taxon>Paenibacillaceae</taxon>
        <taxon>Paenibacillus</taxon>
    </lineage>
</organism>
<name>A0ABU9DFZ1_9BACL</name>
<accession>A0ABU9DFZ1</accession>
<protein>
    <submittedName>
        <fullName evidence="2">Uncharacterized protein</fullName>
    </submittedName>
</protein>
<feature type="compositionally biased region" description="Low complexity" evidence="1">
    <location>
        <begin position="14"/>
        <end position="26"/>
    </location>
</feature>
<reference evidence="2 3" key="1">
    <citation type="submission" date="2024-04" db="EMBL/GenBank/DDBJ databases">
        <title>draft genome sequnece of Paenibacillus filicis.</title>
        <authorList>
            <person name="Kim D.-U."/>
        </authorList>
    </citation>
    <scope>NUCLEOTIDE SEQUENCE [LARGE SCALE GENOMIC DNA]</scope>
    <source>
        <strain evidence="2 3">KACC14197</strain>
    </source>
</reference>
<feature type="region of interest" description="Disordered" evidence="1">
    <location>
        <begin position="145"/>
        <end position="173"/>
    </location>
</feature>
<evidence type="ECO:0000313" key="2">
    <source>
        <dbReference type="EMBL" id="MEK8127787.1"/>
    </source>
</evidence>
<proteinExistence type="predicted"/>
<feature type="compositionally biased region" description="Low complexity" evidence="1">
    <location>
        <begin position="149"/>
        <end position="161"/>
    </location>
</feature>
<dbReference type="EMBL" id="JBBPCC010000003">
    <property type="protein sequence ID" value="MEK8127787.1"/>
    <property type="molecule type" value="Genomic_DNA"/>
</dbReference>
<evidence type="ECO:0000256" key="1">
    <source>
        <dbReference type="SAM" id="MobiDB-lite"/>
    </source>
</evidence>
<comment type="caution">
    <text evidence="2">The sequence shown here is derived from an EMBL/GenBank/DDBJ whole genome shotgun (WGS) entry which is preliminary data.</text>
</comment>
<gene>
    <name evidence="2" type="ORF">WMW72_07630</name>
</gene>